<sequence>MHSRSRRHRHRRQPQQQQLSRPLQSTPHDPFCRTMSYEFAEALFNFACSKLETSPEIDLRQRVLHSNLVRHILLHHSSSRQHQHLDGRPQQSQDLSPNPTRHDEAPARHWGSFELEHDDAAPRIDHQDVDMEEAPLGLSASPLWPNTGSSSPFDCDIELVEPCSPRDSKDLLLRRKSSGEGSAPDSIGNISVIDGVLMQVPFPDLFPPPYLHYSSTSSLPHEDFDHYSDYDSDYDSGFDSAQAHWLDAVLEDLMDEDQDEFEDSSSSEDDSDPDDHGRTSSPHCVTPARHQVPLSYHPLPDQSRRHPILDASDPLSGAKNSFCPWSSKEHFINRREPA</sequence>
<dbReference type="Proteomes" id="UP000780801">
    <property type="component" value="Unassembled WGS sequence"/>
</dbReference>
<organism evidence="2 3">
    <name type="scientific">Lunasporangiospora selenospora</name>
    <dbReference type="NCBI Taxonomy" id="979761"/>
    <lineage>
        <taxon>Eukaryota</taxon>
        <taxon>Fungi</taxon>
        <taxon>Fungi incertae sedis</taxon>
        <taxon>Mucoromycota</taxon>
        <taxon>Mortierellomycotina</taxon>
        <taxon>Mortierellomycetes</taxon>
        <taxon>Mortierellales</taxon>
        <taxon>Mortierellaceae</taxon>
        <taxon>Lunasporangiospora</taxon>
    </lineage>
</organism>
<evidence type="ECO:0000313" key="3">
    <source>
        <dbReference type="Proteomes" id="UP000780801"/>
    </source>
</evidence>
<feature type="compositionally biased region" description="Low complexity" evidence="1">
    <location>
        <begin position="14"/>
        <end position="25"/>
    </location>
</feature>
<name>A0A9P6FPE2_9FUNG</name>
<proteinExistence type="predicted"/>
<evidence type="ECO:0000313" key="2">
    <source>
        <dbReference type="EMBL" id="KAF9578376.1"/>
    </source>
</evidence>
<feature type="compositionally biased region" description="Polar residues" evidence="1">
    <location>
        <begin position="89"/>
        <end position="99"/>
    </location>
</feature>
<feature type="compositionally biased region" description="Basic residues" evidence="1">
    <location>
        <begin position="1"/>
        <end position="13"/>
    </location>
</feature>
<feature type="compositionally biased region" description="Acidic residues" evidence="1">
    <location>
        <begin position="257"/>
        <end position="273"/>
    </location>
</feature>
<evidence type="ECO:0000256" key="1">
    <source>
        <dbReference type="SAM" id="MobiDB-lite"/>
    </source>
</evidence>
<gene>
    <name evidence="2" type="ORF">BGW38_005855</name>
</gene>
<reference evidence="2" key="1">
    <citation type="journal article" date="2020" name="Fungal Divers.">
        <title>Resolving the Mortierellaceae phylogeny through synthesis of multi-gene phylogenetics and phylogenomics.</title>
        <authorList>
            <person name="Vandepol N."/>
            <person name="Liber J."/>
            <person name="Desiro A."/>
            <person name="Na H."/>
            <person name="Kennedy M."/>
            <person name="Barry K."/>
            <person name="Grigoriev I.V."/>
            <person name="Miller A.N."/>
            <person name="O'Donnell K."/>
            <person name="Stajich J.E."/>
            <person name="Bonito G."/>
        </authorList>
    </citation>
    <scope>NUCLEOTIDE SEQUENCE</scope>
    <source>
        <strain evidence="2">KOD1015</strain>
    </source>
</reference>
<feature type="region of interest" description="Disordered" evidence="1">
    <location>
        <begin position="1"/>
        <end position="28"/>
    </location>
</feature>
<dbReference type="EMBL" id="JAABOA010003715">
    <property type="protein sequence ID" value="KAF9578376.1"/>
    <property type="molecule type" value="Genomic_DNA"/>
</dbReference>
<dbReference type="AlphaFoldDB" id="A0A9P6FPE2"/>
<accession>A0A9P6FPE2</accession>
<feature type="region of interest" description="Disordered" evidence="1">
    <location>
        <begin position="78"/>
        <end position="106"/>
    </location>
</feature>
<comment type="caution">
    <text evidence="2">The sequence shown here is derived from an EMBL/GenBank/DDBJ whole genome shotgun (WGS) entry which is preliminary data.</text>
</comment>
<protein>
    <submittedName>
        <fullName evidence="2">Uncharacterized protein</fullName>
    </submittedName>
</protein>
<feature type="region of interest" description="Disordered" evidence="1">
    <location>
        <begin position="257"/>
        <end position="324"/>
    </location>
</feature>
<dbReference type="OrthoDB" id="2449825at2759"/>
<keyword evidence="3" id="KW-1185">Reference proteome</keyword>